<comment type="similarity">
    <text evidence="2 5">Belongs to the pseudouridine synthase TruB family. Type 1 subfamily.</text>
</comment>
<accession>A0A849L633</accession>
<feature type="domain" description="tRNA pseudouridylate synthase B C-terminal" evidence="7">
    <location>
        <begin position="181"/>
        <end position="212"/>
    </location>
</feature>
<evidence type="ECO:0000259" key="7">
    <source>
        <dbReference type="Pfam" id="PF16198"/>
    </source>
</evidence>
<dbReference type="InterPro" id="IPR014780">
    <property type="entry name" value="tRNA_psdUridine_synth_TruB"/>
</dbReference>
<dbReference type="AlphaFoldDB" id="A0A849L633"/>
<dbReference type="Proteomes" id="UP000572377">
    <property type="component" value="Unassembled WGS sequence"/>
</dbReference>
<dbReference type="EC" id="5.4.99.25" evidence="5"/>
<dbReference type="InterPro" id="IPR020103">
    <property type="entry name" value="PsdUridine_synth_cat_dom_sf"/>
</dbReference>
<dbReference type="SUPFAM" id="SSF55120">
    <property type="entry name" value="Pseudouridine synthase"/>
    <property type="match status" value="1"/>
</dbReference>
<gene>
    <name evidence="5 8" type="primary">truB</name>
    <name evidence="8" type="ORF">HMH01_14370</name>
</gene>
<protein>
    <recommendedName>
        <fullName evidence="5">tRNA pseudouridine synthase B</fullName>
        <ecNumber evidence="5">5.4.99.25</ecNumber>
    </recommendedName>
    <alternativeName>
        <fullName evidence="5">tRNA pseudouridine(55) synthase</fullName>
        <shortName evidence="5">Psi55 synthase</shortName>
    </alternativeName>
    <alternativeName>
        <fullName evidence="5">tRNA pseudouridylate synthase</fullName>
    </alternativeName>
    <alternativeName>
        <fullName evidence="5">tRNA-uridine isomerase</fullName>
    </alternativeName>
</protein>
<evidence type="ECO:0000259" key="6">
    <source>
        <dbReference type="Pfam" id="PF01509"/>
    </source>
</evidence>
<evidence type="ECO:0000256" key="4">
    <source>
        <dbReference type="ARBA" id="ARBA00023235"/>
    </source>
</evidence>
<dbReference type="NCBIfam" id="TIGR00431">
    <property type="entry name" value="TruB"/>
    <property type="match status" value="1"/>
</dbReference>
<keyword evidence="4 5" id="KW-0413">Isomerase</keyword>
<evidence type="ECO:0000256" key="5">
    <source>
        <dbReference type="HAMAP-Rule" id="MF_01080"/>
    </source>
</evidence>
<dbReference type="Pfam" id="PF16198">
    <property type="entry name" value="TruB_C_2"/>
    <property type="match status" value="1"/>
</dbReference>
<comment type="function">
    <text evidence="5">Responsible for synthesis of pseudouridine from uracil-55 in the psi GC loop of transfer RNAs.</text>
</comment>
<evidence type="ECO:0000256" key="1">
    <source>
        <dbReference type="ARBA" id="ARBA00000385"/>
    </source>
</evidence>
<keyword evidence="3 5" id="KW-0819">tRNA processing</keyword>
<comment type="catalytic activity">
    <reaction evidence="1 5">
        <text>uridine(55) in tRNA = pseudouridine(55) in tRNA</text>
        <dbReference type="Rhea" id="RHEA:42532"/>
        <dbReference type="Rhea" id="RHEA-COMP:10101"/>
        <dbReference type="Rhea" id="RHEA-COMP:10102"/>
        <dbReference type="ChEBI" id="CHEBI:65314"/>
        <dbReference type="ChEBI" id="CHEBI:65315"/>
        <dbReference type="EC" id="5.4.99.25"/>
    </reaction>
</comment>
<evidence type="ECO:0000256" key="2">
    <source>
        <dbReference type="ARBA" id="ARBA00005642"/>
    </source>
</evidence>
<dbReference type="GO" id="GO:1990481">
    <property type="term" value="P:mRNA pseudouridine synthesis"/>
    <property type="evidence" value="ECO:0007669"/>
    <property type="project" value="TreeGrafter"/>
</dbReference>
<keyword evidence="9" id="KW-1185">Reference proteome</keyword>
<dbReference type="HAMAP" id="MF_01080">
    <property type="entry name" value="TruB_bact"/>
    <property type="match status" value="1"/>
</dbReference>
<dbReference type="GO" id="GO:0160148">
    <property type="term" value="F:tRNA pseudouridine(55) synthase activity"/>
    <property type="evidence" value="ECO:0007669"/>
    <property type="project" value="UniProtKB-EC"/>
</dbReference>
<evidence type="ECO:0000256" key="3">
    <source>
        <dbReference type="ARBA" id="ARBA00022694"/>
    </source>
</evidence>
<comment type="caution">
    <text evidence="8">The sequence shown here is derived from an EMBL/GenBank/DDBJ whole genome shotgun (WGS) entry which is preliminary data.</text>
</comment>
<name>A0A849L633_9RHOB</name>
<feature type="domain" description="Pseudouridine synthase II N-terminal" evidence="6">
    <location>
        <begin position="32"/>
        <end position="180"/>
    </location>
</feature>
<dbReference type="Pfam" id="PF01509">
    <property type="entry name" value="TruB_N"/>
    <property type="match status" value="1"/>
</dbReference>
<organism evidence="8 9">
    <name type="scientific">Halovulum dunhuangense</name>
    <dbReference type="NCBI Taxonomy" id="1505036"/>
    <lineage>
        <taxon>Bacteria</taxon>
        <taxon>Pseudomonadati</taxon>
        <taxon>Pseudomonadota</taxon>
        <taxon>Alphaproteobacteria</taxon>
        <taxon>Rhodobacterales</taxon>
        <taxon>Paracoccaceae</taxon>
        <taxon>Halovulum</taxon>
    </lineage>
</organism>
<dbReference type="CDD" id="cd02573">
    <property type="entry name" value="PseudoU_synth_EcTruB"/>
    <property type="match status" value="1"/>
</dbReference>
<evidence type="ECO:0000313" key="8">
    <source>
        <dbReference type="EMBL" id="NNU81622.1"/>
    </source>
</evidence>
<evidence type="ECO:0000313" key="9">
    <source>
        <dbReference type="Proteomes" id="UP000572377"/>
    </source>
</evidence>
<dbReference type="PANTHER" id="PTHR13767:SF2">
    <property type="entry name" value="PSEUDOURIDYLATE SYNTHASE TRUB1"/>
    <property type="match status" value="1"/>
</dbReference>
<sequence length="302" mass="32062">MARRKKGRDLSGWLIVDKPAGLTSATIVNKARWLLDAKKAGHAGTLDPSATGLLVVAFGEATKVLPYVTDALKEYEFTIRWGAATTTDDADGEVTATAPARPDRAAIESALPAFRGDILQVPPAFSAVKVDGERAYALARDGETPELAARPLHVAELELLDCPDADTARLRMICGKGGYVRAIARDLGQVLGCLGHVLTLRRTWSGPFTLARGPVLRWSDDLTREDLEPMLLALEAGLADLPQCRCDPAAAGRLANGNDAAVLSTDADNGEEAWASVAGRPVALGVYKFGMFSPSRVFNLGA</sequence>
<dbReference type="GO" id="GO:0031119">
    <property type="term" value="P:tRNA pseudouridine synthesis"/>
    <property type="evidence" value="ECO:0007669"/>
    <property type="project" value="UniProtKB-UniRule"/>
</dbReference>
<proteinExistence type="inferred from homology"/>
<reference evidence="8 9" key="1">
    <citation type="submission" date="2020-05" db="EMBL/GenBank/DDBJ databases">
        <title>Gimesia benthica sp. nov., a novel planctomycete isolated from a deep-sea water sample of the Northwest Indian Ocean.</title>
        <authorList>
            <person name="Wang J."/>
            <person name="Ruan C."/>
            <person name="Song L."/>
            <person name="Zhu Y."/>
            <person name="Li A."/>
            <person name="Zheng X."/>
            <person name="Wang L."/>
            <person name="Lu Z."/>
            <person name="Huang Y."/>
            <person name="Du W."/>
            <person name="Zhou Y."/>
            <person name="Huang L."/>
            <person name="Dai X."/>
        </authorList>
    </citation>
    <scope>NUCLEOTIDE SEQUENCE [LARGE SCALE GENOMIC DNA]</scope>
    <source>
        <strain evidence="8 9">YYQ-30</strain>
    </source>
</reference>
<dbReference type="InterPro" id="IPR002501">
    <property type="entry name" value="PsdUridine_synth_N"/>
</dbReference>
<dbReference type="GO" id="GO:0003723">
    <property type="term" value="F:RNA binding"/>
    <property type="evidence" value="ECO:0007669"/>
    <property type="project" value="InterPro"/>
</dbReference>
<dbReference type="PANTHER" id="PTHR13767">
    <property type="entry name" value="TRNA-PSEUDOURIDINE SYNTHASE"/>
    <property type="match status" value="1"/>
</dbReference>
<dbReference type="InterPro" id="IPR032819">
    <property type="entry name" value="TruB_C"/>
</dbReference>
<dbReference type="EMBL" id="JABFBC010000002">
    <property type="protein sequence ID" value="NNU81622.1"/>
    <property type="molecule type" value="Genomic_DNA"/>
</dbReference>
<feature type="active site" description="Nucleophile" evidence="5">
    <location>
        <position position="47"/>
    </location>
</feature>
<dbReference type="Gene3D" id="3.30.2350.10">
    <property type="entry name" value="Pseudouridine synthase"/>
    <property type="match status" value="1"/>
</dbReference>
<dbReference type="RefSeq" id="WP_171326452.1">
    <property type="nucleotide sequence ID" value="NZ_JABFBC010000002.1"/>
</dbReference>